<dbReference type="EMBL" id="FPKR01000001">
    <property type="protein sequence ID" value="SFZ70496.1"/>
    <property type="molecule type" value="Genomic_DNA"/>
</dbReference>
<dbReference type="AlphaFoldDB" id="A0A1K2H5C7"/>
<evidence type="ECO:0008006" key="3">
    <source>
        <dbReference type="Google" id="ProtNLM"/>
    </source>
</evidence>
<gene>
    <name evidence="1" type="ORF">SAMN02745887_00223</name>
</gene>
<accession>A0A1K2H5C7</accession>
<protein>
    <recommendedName>
        <fullName evidence="3">Glycosyl transferase family 2</fullName>
    </recommendedName>
</protein>
<dbReference type="InterPro" id="IPR029044">
    <property type="entry name" value="Nucleotide-diphossugar_trans"/>
</dbReference>
<keyword evidence="2" id="KW-1185">Reference proteome</keyword>
<dbReference type="STRING" id="1121279.SAMN02745887_00223"/>
<dbReference type="SUPFAM" id="SSF53448">
    <property type="entry name" value="Nucleotide-diphospho-sugar transferases"/>
    <property type="match status" value="1"/>
</dbReference>
<proteinExistence type="predicted"/>
<organism evidence="1 2">
    <name type="scientific">Chitinimonas taiwanensis DSM 18899</name>
    <dbReference type="NCBI Taxonomy" id="1121279"/>
    <lineage>
        <taxon>Bacteria</taxon>
        <taxon>Pseudomonadati</taxon>
        <taxon>Pseudomonadota</taxon>
        <taxon>Betaproteobacteria</taxon>
        <taxon>Neisseriales</taxon>
        <taxon>Chitinibacteraceae</taxon>
        <taxon>Chitinimonas</taxon>
    </lineage>
</organism>
<sequence>MSETQTAMKVSGFTFLRNGEVLGYPFVESLKSLLLVCDEVIVALGQGEDNTRALVEGIGDPRIRIIDTTWNEKMTDRGYVYAQQKMIAQFNCSGDWAFYLEGDEIIHEDDAPKIRAAMEKHLHNPEVEALAFDYLHFYGCPDLVAQSPAWYRRAPRVIRNTIRSWAPDGLFWVVMDKNKRGRYPRAALAGCPLYHYGHVRSAEKMNEKNRQVSKYWKHEAKPHRYNQIDASILQPFKGRHPAGVQQWLKDYAEASFTPDPSYQLSKRERRHRRMMVLERWLGRDLTKKHYVLVD</sequence>
<evidence type="ECO:0000313" key="2">
    <source>
        <dbReference type="Proteomes" id="UP000186513"/>
    </source>
</evidence>
<dbReference type="Proteomes" id="UP000186513">
    <property type="component" value="Unassembled WGS sequence"/>
</dbReference>
<dbReference type="RefSeq" id="WP_217651374.1">
    <property type="nucleotide sequence ID" value="NZ_FPKR01000001.1"/>
</dbReference>
<evidence type="ECO:0000313" key="1">
    <source>
        <dbReference type="EMBL" id="SFZ70496.1"/>
    </source>
</evidence>
<reference evidence="1 2" key="1">
    <citation type="submission" date="2016-11" db="EMBL/GenBank/DDBJ databases">
        <authorList>
            <person name="Jaros S."/>
            <person name="Januszkiewicz K."/>
            <person name="Wedrychowicz H."/>
        </authorList>
    </citation>
    <scope>NUCLEOTIDE SEQUENCE [LARGE SCALE GENOMIC DNA]</scope>
    <source>
        <strain evidence="1 2">DSM 18899</strain>
    </source>
</reference>
<dbReference type="Gene3D" id="3.90.550.10">
    <property type="entry name" value="Spore Coat Polysaccharide Biosynthesis Protein SpsA, Chain A"/>
    <property type="match status" value="1"/>
</dbReference>
<name>A0A1K2H5C7_9NEIS</name>